<keyword evidence="2" id="KW-1185">Reference proteome</keyword>
<reference evidence="2" key="1">
    <citation type="journal article" date="2017" name="Nat. Microbiol.">
        <title>Global analysis of biosynthetic gene clusters reveals vast potential of secondary metabolite production in Penicillium species.</title>
        <authorList>
            <person name="Nielsen J.C."/>
            <person name="Grijseels S."/>
            <person name="Prigent S."/>
            <person name="Ji B."/>
            <person name="Dainat J."/>
            <person name="Nielsen K.F."/>
            <person name="Frisvad J.C."/>
            <person name="Workman M."/>
            <person name="Nielsen J."/>
        </authorList>
    </citation>
    <scope>NUCLEOTIDE SEQUENCE [LARGE SCALE GENOMIC DNA]</scope>
    <source>
        <strain evidence="2">IBT 14082</strain>
    </source>
</reference>
<organism evidence="1 2">
    <name type="scientific">Penicillium flavigenum</name>
    <dbReference type="NCBI Taxonomy" id="254877"/>
    <lineage>
        <taxon>Eukaryota</taxon>
        <taxon>Fungi</taxon>
        <taxon>Dikarya</taxon>
        <taxon>Ascomycota</taxon>
        <taxon>Pezizomycotina</taxon>
        <taxon>Eurotiomycetes</taxon>
        <taxon>Eurotiomycetidae</taxon>
        <taxon>Eurotiales</taxon>
        <taxon>Aspergillaceae</taxon>
        <taxon>Penicillium</taxon>
    </lineage>
</organism>
<evidence type="ECO:0000313" key="1">
    <source>
        <dbReference type="EMBL" id="OQE20955.1"/>
    </source>
</evidence>
<evidence type="ECO:0000313" key="2">
    <source>
        <dbReference type="Proteomes" id="UP000191342"/>
    </source>
</evidence>
<gene>
    <name evidence="1" type="ORF">PENFLA_c015G09976</name>
</gene>
<dbReference type="Proteomes" id="UP000191342">
    <property type="component" value="Unassembled WGS sequence"/>
</dbReference>
<proteinExistence type="predicted"/>
<name>A0A1V6T3I7_9EURO</name>
<dbReference type="OrthoDB" id="10408483at2759"/>
<sequence length="157" mass="17251">MPAVGRPHGSSFCPSRGKKQSLLHLQETISYSVVDQPRKKGYGGRTENVTVGPSCLWSTEYTNPPQEVVNKSLEENIFHEVITEAAKYSGVIDCQFAVGGLDPSHLIIGRSSGFFRGSTVVGIISVALRNVRRDLLLADSEEWEAAEEAEDTEKEKE</sequence>
<protein>
    <submittedName>
        <fullName evidence="1">Uncharacterized protein</fullName>
    </submittedName>
</protein>
<dbReference type="AlphaFoldDB" id="A0A1V6T3I7"/>
<accession>A0A1V6T3I7</accession>
<comment type="caution">
    <text evidence="1">The sequence shown here is derived from an EMBL/GenBank/DDBJ whole genome shotgun (WGS) entry which is preliminary data.</text>
</comment>
<dbReference type="EMBL" id="MLQL01000015">
    <property type="protein sequence ID" value="OQE20955.1"/>
    <property type="molecule type" value="Genomic_DNA"/>
</dbReference>